<evidence type="ECO:0000313" key="1">
    <source>
        <dbReference type="EMBL" id="SHF77942.1"/>
    </source>
</evidence>
<dbReference type="GeneID" id="29814484"/>
<gene>
    <name evidence="1" type="ORF">SAMN02745208_02664</name>
</gene>
<comment type="caution">
    <text evidence="1">The sequence shown here is derived from an EMBL/GenBank/DDBJ whole genome shotgun (WGS) entry which is preliminary data.</text>
</comment>
<reference evidence="1 2" key="1">
    <citation type="submission" date="2016-11" db="EMBL/GenBank/DDBJ databases">
        <authorList>
            <person name="Varghese N."/>
            <person name="Submissions S."/>
        </authorList>
    </citation>
    <scope>NUCLEOTIDE SEQUENCE [LARGE SCALE GENOMIC DNA]</scope>
    <source>
        <strain evidence="1 2">DSM 1</strain>
    </source>
</reference>
<dbReference type="KEGG" id="bcoa:BF29_2544"/>
<dbReference type="RefSeq" id="WP_029142824.1">
    <property type="nucleotide sequence ID" value="NZ_ALAS01000229.1"/>
</dbReference>
<dbReference type="EMBL" id="FQUB01000071">
    <property type="protein sequence ID" value="SHF77942.1"/>
    <property type="molecule type" value="Genomic_DNA"/>
</dbReference>
<dbReference type="HOGENOM" id="CLU_1821514_0_0_9"/>
<proteinExistence type="predicted"/>
<protein>
    <submittedName>
        <fullName evidence="1">Uncharacterized protein</fullName>
    </submittedName>
</protein>
<organism evidence="1 2">
    <name type="scientific">Heyndrickxia coagulans DSM 1 = ATCC 7050</name>
    <dbReference type="NCBI Taxonomy" id="1121088"/>
    <lineage>
        <taxon>Bacteria</taxon>
        <taxon>Bacillati</taxon>
        <taxon>Bacillota</taxon>
        <taxon>Bacilli</taxon>
        <taxon>Bacillales</taxon>
        <taxon>Bacillaceae</taxon>
        <taxon>Heyndrickxia</taxon>
    </lineage>
</organism>
<accession>A0A0B5WZB5</accession>
<evidence type="ECO:0000313" key="2">
    <source>
        <dbReference type="Proteomes" id="UP000184029"/>
    </source>
</evidence>
<dbReference type="KEGG" id="bcoa:BF29_2620"/>
<sequence length="141" mass="16542">MIKINLQKVTETFQIGDKTYEADFNDEALKKYFKQGQKIWEYDKQVSEKYPDIENTDDFGKVCTAVIDVLPARAESYKSFFDETFGEGAGEKIYAICGKSTPNMQKVFMEVWKVIYRKVMDIETESDRTAKKYVKNRNQKR</sequence>
<name>A0A0B5WZB5_HEYCO</name>
<dbReference type="Proteomes" id="UP000184029">
    <property type="component" value="Unassembled WGS sequence"/>
</dbReference>
<dbReference type="AlphaFoldDB" id="A0A0B5WZB5"/>